<gene>
    <name evidence="2" type="ORF">KUTeg_005561</name>
</gene>
<name>A0ABQ9FLY9_TEGGR</name>
<sequence length="227" mass="25816">MLHKMTTINCIIFEWLILLFAFKQGNGDSVCNLFVTKTSKSWNGKALNISLDPSKWGTINNDVRSCTVDISFSDFFIVRFMKVNMTNSQNSTSYPNPACFFIYKYEFLVYEDMKPIKKYDCLSTHGYWCLPPSWTNGHEFIDVVVTSSSSSREDNNTYEVLVSTNSSRPFGIDCVYEQTTTTTSTTTTTTTTTTSVATQSPWSQWSPWSTDIVYGKTTPKTSMFRIS</sequence>
<evidence type="ECO:0000256" key="1">
    <source>
        <dbReference type="SAM" id="SignalP"/>
    </source>
</evidence>
<dbReference type="EMBL" id="JARBDR010000246">
    <property type="protein sequence ID" value="KAJ8317657.1"/>
    <property type="molecule type" value="Genomic_DNA"/>
</dbReference>
<organism evidence="2 3">
    <name type="scientific">Tegillarca granosa</name>
    <name type="common">Malaysian cockle</name>
    <name type="synonym">Anadara granosa</name>
    <dbReference type="NCBI Taxonomy" id="220873"/>
    <lineage>
        <taxon>Eukaryota</taxon>
        <taxon>Metazoa</taxon>
        <taxon>Spiralia</taxon>
        <taxon>Lophotrochozoa</taxon>
        <taxon>Mollusca</taxon>
        <taxon>Bivalvia</taxon>
        <taxon>Autobranchia</taxon>
        <taxon>Pteriomorphia</taxon>
        <taxon>Arcoida</taxon>
        <taxon>Arcoidea</taxon>
        <taxon>Arcidae</taxon>
        <taxon>Tegillarca</taxon>
    </lineage>
</organism>
<keyword evidence="3" id="KW-1185">Reference proteome</keyword>
<feature type="chain" id="PRO_5046184013" evidence="1">
    <location>
        <begin position="28"/>
        <end position="227"/>
    </location>
</feature>
<proteinExistence type="predicted"/>
<comment type="caution">
    <text evidence="2">The sequence shown here is derived from an EMBL/GenBank/DDBJ whole genome shotgun (WGS) entry which is preliminary data.</text>
</comment>
<evidence type="ECO:0000313" key="3">
    <source>
        <dbReference type="Proteomes" id="UP001217089"/>
    </source>
</evidence>
<dbReference type="Proteomes" id="UP001217089">
    <property type="component" value="Unassembled WGS sequence"/>
</dbReference>
<reference evidence="2 3" key="1">
    <citation type="submission" date="2022-12" db="EMBL/GenBank/DDBJ databases">
        <title>Chromosome-level genome of Tegillarca granosa.</title>
        <authorList>
            <person name="Kim J."/>
        </authorList>
    </citation>
    <scope>NUCLEOTIDE SEQUENCE [LARGE SCALE GENOMIC DNA]</scope>
    <source>
        <strain evidence="2">Teg-2019</strain>
        <tissue evidence="2">Adductor muscle</tissue>
    </source>
</reference>
<keyword evidence="1" id="KW-0732">Signal</keyword>
<protein>
    <submittedName>
        <fullName evidence="2">Uncharacterized protein</fullName>
    </submittedName>
</protein>
<accession>A0ABQ9FLY9</accession>
<evidence type="ECO:0000313" key="2">
    <source>
        <dbReference type="EMBL" id="KAJ8317657.1"/>
    </source>
</evidence>
<feature type="signal peptide" evidence="1">
    <location>
        <begin position="1"/>
        <end position="27"/>
    </location>
</feature>